<evidence type="ECO:0000256" key="1">
    <source>
        <dbReference type="SAM" id="Phobius"/>
    </source>
</evidence>
<proteinExistence type="predicted"/>
<keyword evidence="1" id="KW-1133">Transmembrane helix</keyword>
<protein>
    <submittedName>
        <fullName evidence="2">Uncharacterized protein</fullName>
    </submittedName>
</protein>
<feature type="transmembrane region" description="Helical" evidence="1">
    <location>
        <begin position="6"/>
        <end position="28"/>
    </location>
</feature>
<reference evidence="2" key="1">
    <citation type="submission" date="2024-05" db="EMBL/GenBank/DDBJ databases">
        <title>Isolation and characterization of Sporomusa carbonis sp. nov., a carboxydotrophic hydrogenogen in the genus of Sporomusa isolated from a charcoal burning pile.</title>
        <authorList>
            <person name="Boeer T."/>
            <person name="Rosenbaum F."/>
            <person name="Eysell L."/>
            <person name="Mueller V."/>
            <person name="Daniel R."/>
            <person name="Poehlein A."/>
        </authorList>
    </citation>
    <scope>NUCLEOTIDE SEQUENCE [LARGE SCALE GENOMIC DNA]</scope>
    <source>
        <strain evidence="2">DSM 10669</strain>
    </source>
</reference>
<feature type="transmembrane region" description="Helical" evidence="1">
    <location>
        <begin position="64"/>
        <end position="83"/>
    </location>
</feature>
<feature type="transmembrane region" description="Helical" evidence="1">
    <location>
        <begin position="40"/>
        <end position="58"/>
    </location>
</feature>
<evidence type="ECO:0000313" key="3">
    <source>
        <dbReference type="Proteomes" id="UP000216752"/>
    </source>
</evidence>
<organism evidence="2 3">
    <name type="scientific">Sporomusa silvacetica DSM 10669</name>
    <dbReference type="NCBI Taxonomy" id="1123289"/>
    <lineage>
        <taxon>Bacteria</taxon>
        <taxon>Bacillati</taxon>
        <taxon>Bacillota</taxon>
        <taxon>Negativicutes</taxon>
        <taxon>Selenomonadales</taxon>
        <taxon>Sporomusaceae</taxon>
        <taxon>Sporomusa</taxon>
    </lineage>
</organism>
<keyword evidence="1" id="KW-0472">Membrane</keyword>
<sequence>MYHLSFHEFIYYGLVITILLLYLSLYIKRRHEIIADRRKSARWGIVVSFAIIGIISVGANLVNWLPALVTTIISCAIAYYVVFVKYKE</sequence>
<dbReference type="Proteomes" id="UP000216752">
    <property type="component" value="Chromosome"/>
</dbReference>
<keyword evidence="3" id="KW-1185">Reference proteome</keyword>
<dbReference type="EMBL" id="CP155573">
    <property type="protein sequence ID" value="XFO65627.1"/>
    <property type="molecule type" value="Genomic_DNA"/>
</dbReference>
<keyword evidence="1" id="KW-0812">Transmembrane</keyword>
<accession>A0ABZ3IIV2</accession>
<gene>
    <name evidence="2" type="ORF">SPSIL_017670</name>
</gene>
<evidence type="ECO:0000313" key="2">
    <source>
        <dbReference type="EMBL" id="XFO65627.1"/>
    </source>
</evidence>
<dbReference type="RefSeq" id="WP_094604998.1">
    <property type="nucleotide sequence ID" value="NZ_CP155573.1"/>
</dbReference>
<name>A0ABZ3IIV2_9FIRM</name>